<accession>A0A068TKY4</accession>
<keyword evidence="2" id="KW-1185">Reference proteome</keyword>
<sequence>MSTLTMLCGITSNWRLEPRSRSLLCWKSSRVTRRKLSRLKVRGRKPPTLLKFVSCGRCLSGRSPR</sequence>
<evidence type="ECO:0000313" key="1">
    <source>
        <dbReference type="EMBL" id="CDO96866.1"/>
    </source>
</evidence>
<protein>
    <submittedName>
        <fullName evidence="1">Uncharacterized protein</fullName>
    </submittedName>
</protein>
<dbReference type="AlphaFoldDB" id="A0A068TKY4"/>
<proteinExistence type="predicted"/>
<dbReference type="PhylomeDB" id="A0A068TKY4"/>
<dbReference type="EMBL" id="HG739085">
    <property type="protein sequence ID" value="CDO96866.1"/>
    <property type="molecule type" value="Genomic_DNA"/>
</dbReference>
<evidence type="ECO:0000313" key="2">
    <source>
        <dbReference type="Proteomes" id="UP000295252"/>
    </source>
</evidence>
<gene>
    <name evidence="1" type="ORF">GSCOC_T00014027001</name>
</gene>
<reference evidence="2" key="1">
    <citation type="journal article" date="2014" name="Science">
        <title>The coffee genome provides insight into the convergent evolution of caffeine biosynthesis.</title>
        <authorList>
            <person name="Denoeud F."/>
            <person name="Carretero-Paulet L."/>
            <person name="Dereeper A."/>
            <person name="Droc G."/>
            <person name="Guyot R."/>
            <person name="Pietrella M."/>
            <person name="Zheng C."/>
            <person name="Alberti A."/>
            <person name="Anthony F."/>
            <person name="Aprea G."/>
            <person name="Aury J.M."/>
            <person name="Bento P."/>
            <person name="Bernard M."/>
            <person name="Bocs S."/>
            <person name="Campa C."/>
            <person name="Cenci A."/>
            <person name="Combes M.C."/>
            <person name="Crouzillat D."/>
            <person name="Da Silva C."/>
            <person name="Daddiego L."/>
            <person name="De Bellis F."/>
            <person name="Dussert S."/>
            <person name="Garsmeur O."/>
            <person name="Gayraud T."/>
            <person name="Guignon V."/>
            <person name="Jahn K."/>
            <person name="Jamilloux V."/>
            <person name="Joet T."/>
            <person name="Labadie K."/>
            <person name="Lan T."/>
            <person name="Leclercq J."/>
            <person name="Lepelley M."/>
            <person name="Leroy T."/>
            <person name="Li L.T."/>
            <person name="Librado P."/>
            <person name="Lopez L."/>
            <person name="Munoz A."/>
            <person name="Noel B."/>
            <person name="Pallavicini A."/>
            <person name="Perrotta G."/>
            <person name="Poncet V."/>
            <person name="Pot D."/>
            <person name="Priyono X."/>
            <person name="Rigoreau M."/>
            <person name="Rouard M."/>
            <person name="Rozas J."/>
            <person name="Tranchant-Dubreuil C."/>
            <person name="VanBuren R."/>
            <person name="Zhang Q."/>
            <person name="Andrade A.C."/>
            <person name="Argout X."/>
            <person name="Bertrand B."/>
            <person name="de Kochko A."/>
            <person name="Graziosi G."/>
            <person name="Henry R.J."/>
            <person name="Jayarama X."/>
            <person name="Ming R."/>
            <person name="Nagai C."/>
            <person name="Rounsley S."/>
            <person name="Sankoff D."/>
            <person name="Giuliano G."/>
            <person name="Albert V.A."/>
            <person name="Wincker P."/>
            <person name="Lashermes P."/>
        </authorList>
    </citation>
    <scope>NUCLEOTIDE SEQUENCE [LARGE SCALE GENOMIC DNA]</scope>
    <source>
        <strain evidence="2">cv. DH200-94</strain>
    </source>
</reference>
<organism evidence="1 2">
    <name type="scientific">Coffea canephora</name>
    <name type="common">Robusta coffee</name>
    <dbReference type="NCBI Taxonomy" id="49390"/>
    <lineage>
        <taxon>Eukaryota</taxon>
        <taxon>Viridiplantae</taxon>
        <taxon>Streptophyta</taxon>
        <taxon>Embryophyta</taxon>
        <taxon>Tracheophyta</taxon>
        <taxon>Spermatophyta</taxon>
        <taxon>Magnoliopsida</taxon>
        <taxon>eudicotyledons</taxon>
        <taxon>Gunneridae</taxon>
        <taxon>Pentapetalae</taxon>
        <taxon>asterids</taxon>
        <taxon>lamiids</taxon>
        <taxon>Gentianales</taxon>
        <taxon>Rubiaceae</taxon>
        <taxon>Ixoroideae</taxon>
        <taxon>Gardenieae complex</taxon>
        <taxon>Bertiereae - Coffeeae clade</taxon>
        <taxon>Coffeeae</taxon>
        <taxon>Coffea</taxon>
    </lineage>
</organism>
<dbReference type="InParanoid" id="A0A068TKY4"/>
<dbReference type="Proteomes" id="UP000295252">
    <property type="component" value="Chromosome IV"/>
</dbReference>
<dbReference type="OMA" id="SNWRLEP"/>
<dbReference type="Gramene" id="CDO96866">
    <property type="protein sequence ID" value="CDO96866"/>
    <property type="gene ID" value="GSCOC_T00014027001"/>
</dbReference>
<name>A0A068TKY4_COFCA</name>
<dbReference type="STRING" id="49390.A0A068TKY4"/>